<dbReference type="CDD" id="cd02933">
    <property type="entry name" value="OYE_like_FMN"/>
    <property type="match status" value="1"/>
</dbReference>
<dbReference type="InterPro" id="IPR013785">
    <property type="entry name" value="Aldolase_TIM"/>
</dbReference>
<sequence>MPTLFDPLTLGALTVPNRVIMAPLTRSRASRDGIPTPIMAEYYVQRASAGLIISEAIGVSRQGNGFTYTPGLWTDAQMGAWKPITQAVHAAGGLIVAQLAHNGRAGHHTVIGEQPVSSSATVSPVAAWTYDGPKPSEMSRPLAVEEIPGLVASYSRAASNAIAAGFDGIQIHAANGMLIDQFLRNNSNARTDAYGGSIENRLRPLRQITQAVVEVVGADRTSVRLSPNGATWGVDDSDPTPLFTAAAEMLDGIGIGFLELKEHGPAGTFLPTDVPRQSPMMRRFFRGPLVLNCDYDRTRAQADLDSGLADAISFGRPFIANPDLVRRLYERAPLTPAADATFYTQGTEGYTDYPTLEDIAAVA</sequence>
<organism evidence="6 7">
    <name type="scientific">Methylobacterium brachythecii</name>
    <dbReference type="NCBI Taxonomy" id="1176177"/>
    <lineage>
        <taxon>Bacteria</taxon>
        <taxon>Pseudomonadati</taxon>
        <taxon>Pseudomonadota</taxon>
        <taxon>Alphaproteobacteria</taxon>
        <taxon>Hyphomicrobiales</taxon>
        <taxon>Methylobacteriaceae</taxon>
        <taxon>Methylobacterium</taxon>
    </lineage>
</organism>
<reference evidence="5" key="4">
    <citation type="submission" date="2023-01" db="EMBL/GenBank/DDBJ databases">
        <title>Draft genome sequence of Methylobacterium brachythecii strain NBRC 107710.</title>
        <authorList>
            <person name="Sun Q."/>
            <person name="Mori K."/>
        </authorList>
    </citation>
    <scope>NUCLEOTIDE SEQUENCE</scope>
    <source>
        <strain evidence="5">NBRC 107710</strain>
    </source>
</reference>
<evidence type="ECO:0000313" key="5">
    <source>
        <dbReference type="EMBL" id="GLS45452.1"/>
    </source>
</evidence>
<protein>
    <submittedName>
        <fullName evidence="6">2,4-dienoyl-CoA reductase-like NADH-dependent reductase (Old Yellow Enzyme family)</fullName>
    </submittedName>
    <submittedName>
        <fullName evidence="5">Alkene reductase</fullName>
    </submittedName>
</protein>
<dbReference type="GO" id="GO:0016628">
    <property type="term" value="F:oxidoreductase activity, acting on the CH-CH group of donors, NAD or NADP as acceptor"/>
    <property type="evidence" value="ECO:0007669"/>
    <property type="project" value="UniProtKB-ARBA"/>
</dbReference>
<dbReference type="PANTHER" id="PTHR22893:SF91">
    <property type="entry name" value="NADPH DEHYDROGENASE 2-RELATED"/>
    <property type="match status" value="1"/>
</dbReference>
<keyword evidence="8" id="KW-1185">Reference proteome</keyword>
<dbReference type="Proteomes" id="UP000517759">
    <property type="component" value="Unassembled WGS sequence"/>
</dbReference>
<dbReference type="FunFam" id="3.20.20.70:FF:000059">
    <property type="entry name" value="N-ethylmaleimide reductase, FMN-linked"/>
    <property type="match status" value="1"/>
</dbReference>
<feature type="domain" description="NADH:flavin oxidoreductase/NADH oxidase N-terminal" evidence="4">
    <location>
        <begin position="4"/>
        <end position="331"/>
    </location>
</feature>
<evidence type="ECO:0000259" key="4">
    <source>
        <dbReference type="Pfam" id="PF00724"/>
    </source>
</evidence>
<reference evidence="5" key="1">
    <citation type="journal article" date="2014" name="Int. J. Syst. Evol. Microbiol.">
        <title>Complete genome of a new Firmicutes species belonging to the dominant human colonic microbiota ('Ruminococcus bicirculans') reveals two chromosomes and a selective capacity to utilize plant glucans.</title>
        <authorList>
            <consortium name="NISC Comparative Sequencing Program"/>
            <person name="Wegmann U."/>
            <person name="Louis P."/>
            <person name="Goesmann A."/>
            <person name="Henrissat B."/>
            <person name="Duncan S.H."/>
            <person name="Flint H.J."/>
        </authorList>
    </citation>
    <scope>NUCLEOTIDE SEQUENCE</scope>
    <source>
        <strain evidence="5">NBRC 107710</strain>
    </source>
</reference>
<name>A0A7W6AJ20_9HYPH</name>
<dbReference type="GO" id="GO:0010181">
    <property type="term" value="F:FMN binding"/>
    <property type="evidence" value="ECO:0007669"/>
    <property type="project" value="InterPro"/>
</dbReference>
<dbReference type="AlphaFoldDB" id="A0A7W6AJ20"/>
<proteinExistence type="inferred from homology"/>
<dbReference type="GO" id="GO:0005829">
    <property type="term" value="C:cytosol"/>
    <property type="evidence" value="ECO:0007669"/>
    <property type="project" value="UniProtKB-ARBA"/>
</dbReference>
<dbReference type="Proteomes" id="UP001156881">
    <property type="component" value="Unassembled WGS sequence"/>
</dbReference>
<evidence type="ECO:0000313" key="7">
    <source>
        <dbReference type="Proteomes" id="UP000517759"/>
    </source>
</evidence>
<comment type="cofactor">
    <cofactor evidence="1">
        <name>FMN</name>
        <dbReference type="ChEBI" id="CHEBI:58210"/>
    </cofactor>
</comment>
<dbReference type="InterPro" id="IPR001155">
    <property type="entry name" value="OxRdtase_FMN_N"/>
</dbReference>
<comment type="caution">
    <text evidence="6">The sequence shown here is derived from an EMBL/GenBank/DDBJ whole genome shotgun (WGS) entry which is preliminary data.</text>
</comment>
<dbReference type="Gene3D" id="3.20.20.70">
    <property type="entry name" value="Aldolase class I"/>
    <property type="match status" value="1"/>
</dbReference>
<comment type="similarity">
    <text evidence="2">Belongs to the NADH:flavin oxidoreductase/NADH oxidase family.</text>
</comment>
<dbReference type="Pfam" id="PF00724">
    <property type="entry name" value="Oxidored_FMN"/>
    <property type="match status" value="1"/>
</dbReference>
<reference evidence="6 7" key="3">
    <citation type="submission" date="2020-08" db="EMBL/GenBank/DDBJ databases">
        <title>Genomic Encyclopedia of Type Strains, Phase IV (KMG-IV): sequencing the most valuable type-strain genomes for metagenomic binning, comparative biology and taxonomic classification.</title>
        <authorList>
            <person name="Goeker M."/>
        </authorList>
    </citation>
    <scope>NUCLEOTIDE SEQUENCE [LARGE SCALE GENOMIC DNA]</scope>
    <source>
        <strain evidence="6 7">DSM 24105</strain>
    </source>
</reference>
<dbReference type="PANTHER" id="PTHR22893">
    <property type="entry name" value="NADH OXIDOREDUCTASE-RELATED"/>
    <property type="match status" value="1"/>
</dbReference>
<dbReference type="RefSeq" id="WP_183506290.1">
    <property type="nucleotide sequence ID" value="NZ_BSPG01000022.1"/>
</dbReference>
<dbReference type="InterPro" id="IPR045247">
    <property type="entry name" value="Oye-like"/>
</dbReference>
<accession>A0A7W6AJ20</accession>
<reference evidence="8" key="2">
    <citation type="journal article" date="2019" name="Int. J. Syst. Evol. Microbiol.">
        <title>The Global Catalogue of Microorganisms (GCM) 10K type strain sequencing project: providing services to taxonomists for standard genome sequencing and annotation.</title>
        <authorList>
            <consortium name="The Broad Institute Genomics Platform"/>
            <consortium name="The Broad Institute Genome Sequencing Center for Infectious Disease"/>
            <person name="Wu L."/>
            <person name="Ma J."/>
        </authorList>
    </citation>
    <scope>NUCLEOTIDE SEQUENCE [LARGE SCALE GENOMIC DNA]</scope>
    <source>
        <strain evidence="8">NBRC 107710</strain>
    </source>
</reference>
<keyword evidence="3" id="KW-0560">Oxidoreductase</keyword>
<evidence type="ECO:0000256" key="3">
    <source>
        <dbReference type="ARBA" id="ARBA00023002"/>
    </source>
</evidence>
<evidence type="ECO:0000256" key="1">
    <source>
        <dbReference type="ARBA" id="ARBA00001917"/>
    </source>
</evidence>
<evidence type="ECO:0000313" key="8">
    <source>
        <dbReference type="Proteomes" id="UP001156881"/>
    </source>
</evidence>
<dbReference type="SUPFAM" id="SSF51395">
    <property type="entry name" value="FMN-linked oxidoreductases"/>
    <property type="match status" value="1"/>
</dbReference>
<dbReference type="EMBL" id="JACIDN010000005">
    <property type="protein sequence ID" value="MBB3903371.1"/>
    <property type="molecule type" value="Genomic_DNA"/>
</dbReference>
<gene>
    <name evidence="5" type="primary">nerA_2</name>
    <name evidence="5" type="ORF">GCM10007884_34420</name>
    <name evidence="6" type="ORF">GGR33_002880</name>
</gene>
<evidence type="ECO:0000313" key="6">
    <source>
        <dbReference type="EMBL" id="MBB3903371.1"/>
    </source>
</evidence>
<dbReference type="EMBL" id="BSPG01000022">
    <property type="protein sequence ID" value="GLS45452.1"/>
    <property type="molecule type" value="Genomic_DNA"/>
</dbReference>
<evidence type="ECO:0000256" key="2">
    <source>
        <dbReference type="ARBA" id="ARBA00005979"/>
    </source>
</evidence>